<reference evidence="2" key="1">
    <citation type="submission" date="2020-05" db="UniProtKB">
        <authorList>
            <consortium name="EnsemblMetazoa"/>
        </authorList>
    </citation>
    <scope>IDENTIFICATION</scope>
    <source>
        <strain evidence="2">TTRI</strain>
    </source>
</reference>
<keyword evidence="1" id="KW-1133">Transmembrane helix</keyword>
<evidence type="ECO:0000256" key="1">
    <source>
        <dbReference type="SAM" id="Phobius"/>
    </source>
</evidence>
<dbReference type="VEuPathDB" id="VectorBase:GAUT020757"/>
<keyword evidence="1" id="KW-0812">Transmembrane</keyword>
<evidence type="ECO:0000313" key="3">
    <source>
        <dbReference type="Proteomes" id="UP000078200"/>
    </source>
</evidence>
<organism evidence="2 3">
    <name type="scientific">Glossina austeni</name>
    <name type="common">Savannah tsetse fly</name>
    <dbReference type="NCBI Taxonomy" id="7395"/>
    <lineage>
        <taxon>Eukaryota</taxon>
        <taxon>Metazoa</taxon>
        <taxon>Ecdysozoa</taxon>
        <taxon>Arthropoda</taxon>
        <taxon>Hexapoda</taxon>
        <taxon>Insecta</taxon>
        <taxon>Pterygota</taxon>
        <taxon>Neoptera</taxon>
        <taxon>Endopterygota</taxon>
        <taxon>Diptera</taxon>
        <taxon>Brachycera</taxon>
        <taxon>Muscomorpha</taxon>
        <taxon>Hippoboscoidea</taxon>
        <taxon>Glossinidae</taxon>
        <taxon>Glossina</taxon>
    </lineage>
</organism>
<dbReference type="Proteomes" id="UP000078200">
    <property type="component" value="Unassembled WGS sequence"/>
</dbReference>
<evidence type="ECO:0000313" key="2">
    <source>
        <dbReference type="EnsemblMetazoa" id="GAUT020757-PA"/>
    </source>
</evidence>
<feature type="transmembrane region" description="Helical" evidence="1">
    <location>
        <begin position="12"/>
        <end position="34"/>
    </location>
</feature>
<sequence length="129" mass="14692">MLSLYYIIATNATIYGMLALTVAVAVAVATIIVVHSFKYSLVFDTSSLLSEQDENSHKKKEISEFYHDVHNRNKYYASFEIRYGSECFGTCGVSNARQFMNTNSSKLGHLRDYNVDSLHTPHQLFLMNH</sequence>
<keyword evidence="3" id="KW-1185">Reference proteome</keyword>
<dbReference type="EnsemblMetazoa" id="GAUT020757-RA">
    <property type="protein sequence ID" value="GAUT020757-PA"/>
    <property type="gene ID" value="GAUT020757"/>
</dbReference>
<proteinExistence type="predicted"/>
<accession>A0A1A9UZH3</accession>
<protein>
    <submittedName>
        <fullName evidence="2">Uncharacterized protein</fullName>
    </submittedName>
</protein>
<dbReference type="AlphaFoldDB" id="A0A1A9UZH3"/>
<keyword evidence="1" id="KW-0472">Membrane</keyword>
<name>A0A1A9UZH3_GLOAU</name>